<dbReference type="Proteomes" id="UP000198736">
    <property type="component" value="Unassembled WGS sequence"/>
</dbReference>
<dbReference type="EMBL" id="CZPZ01000009">
    <property type="protein sequence ID" value="CUS34450.1"/>
    <property type="molecule type" value="Genomic_DNA"/>
</dbReference>
<name>A0A0S4LH46_9BACT</name>
<reference evidence="2" key="1">
    <citation type="submission" date="2015-10" db="EMBL/GenBank/DDBJ databases">
        <authorList>
            <person name="Luecker S."/>
            <person name="Luecker S."/>
        </authorList>
    </citation>
    <scope>NUCLEOTIDE SEQUENCE [LARGE SCALE GENOMIC DNA]</scope>
</reference>
<gene>
    <name evidence="1" type="ORF">COMA2_170012</name>
</gene>
<dbReference type="AlphaFoldDB" id="A0A0S4LH46"/>
<organism evidence="1 2">
    <name type="scientific">Candidatus Nitrospira nitrificans</name>
    <dbReference type="NCBI Taxonomy" id="1742973"/>
    <lineage>
        <taxon>Bacteria</taxon>
        <taxon>Pseudomonadati</taxon>
        <taxon>Nitrospirota</taxon>
        <taxon>Nitrospiria</taxon>
        <taxon>Nitrospirales</taxon>
        <taxon>Nitrospiraceae</taxon>
        <taxon>Nitrospira</taxon>
    </lineage>
</organism>
<dbReference type="STRING" id="1742973.COMA2_170012"/>
<keyword evidence="2" id="KW-1185">Reference proteome</keyword>
<evidence type="ECO:0000313" key="2">
    <source>
        <dbReference type="Proteomes" id="UP000198736"/>
    </source>
</evidence>
<proteinExistence type="predicted"/>
<sequence>MDVESSKLMKNPEIALRLKELMTPVIAEVQLTREQWIKDGLSRGRSKAVR</sequence>
<protein>
    <submittedName>
        <fullName evidence="1">Uncharacterized protein</fullName>
    </submittedName>
</protein>
<accession>A0A0S4LH46</accession>
<evidence type="ECO:0000313" key="1">
    <source>
        <dbReference type="EMBL" id="CUS34450.1"/>
    </source>
</evidence>
<dbReference type="RefSeq" id="WP_175304433.1">
    <property type="nucleotide sequence ID" value="NZ_CZPZ01000009.1"/>
</dbReference>